<evidence type="ECO:0000313" key="2">
    <source>
        <dbReference type="Proteomes" id="UP001732700"/>
    </source>
</evidence>
<protein>
    <submittedName>
        <fullName evidence="1">Uncharacterized protein</fullName>
    </submittedName>
</protein>
<reference evidence="1" key="1">
    <citation type="submission" date="2021-05" db="EMBL/GenBank/DDBJ databases">
        <authorList>
            <person name="Scholz U."/>
            <person name="Mascher M."/>
            <person name="Fiebig A."/>
        </authorList>
    </citation>
    <scope>NUCLEOTIDE SEQUENCE [LARGE SCALE GENOMIC DNA]</scope>
</reference>
<dbReference type="EnsemblPlants" id="AVESA.00010b.r2.5DG0974060.1">
    <property type="protein sequence ID" value="AVESA.00010b.r2.5DG0974060.1.CDS"/>
    <property type="gene ID" value="AVESA.00010b.r2.5DG0974060"/>
</dbReference>
<accession>A0ACD5YBD3</accession>
<sequence>MANSVKLSLLLLSLVEDQGGEEDDDDTESRYAKPGPPKPISVELEQWLGPARSWARASSLANYCCRPPLHDSILHCLRLHRRRSPANLPRGRGEMADALDMSLDDLITKNKSSSQSQSRRGRRNPASGSASASGGPAPTGRRFQARAASRAAAAPYHQHNFRHQAPPAFAFAAQAQPMPMVAAPSVVESGKLYISNLDYNVSNEDIKELFSEVGDVERYSINYDKSGRSKGTAEVVFARRSDALAALKRYNNVQLDGKPMKIEFIGTAAPAQAPAIFTVNTPALGNFNFLPRSAPVRDVSGRGWPRGRGGFGGGGRGRGWPRGGGRFSERGRGRGAVGRGRGRGGHGSEPVSANDLDADLDKYHSQAMQTS</sequence>
<evidence type="ECO:0000313" key="1">
    <source>
        <dbReference type="EnsemblPlants" id="AVESA.00010b.r2.5DG0974060.1.CDS"/>
    </source>
</evidence>
<organism evidence="1 2">
    <name type="scientific">Avena sativa</name>
    <name type="common">Oat</name>
    <dbReference type="NCBI Taxonomy" id="4498"/>
    <lineage>
        <taxon>Eukaryota</taxon>
        <taxon>Viridiplantae</taxon>
        <taxon>Streptophyta</taxon>
        <taxon>Embryophyta</taxon>
        <taxon>Tracheophyta</taxon>
        <taxon>Spermatophyta</taxon>
        <taxon>Magnoliopsida</taxon>
        <taxon>Liliopsida</taxon>
        <taxon>Poales</taxon>
        <taxon>Poaceae</taxon>
        <taxon>BOP clade</taxon>
        <taxon>Pooideae</taxon>
        <taxon>Poodae</taxon>
        <taxon>Poeae</taxon>
        <taxon>Poeae Chloroplast Group 1 (Aveneae type)</taxon>
        <taxon>Aveninae</taxon>
        <taxon>Avena</taxon>
    </lineage>
</organism>
<reference evidence="1" key="2">
    <citation type="submission" date="2025-09" db="UniProtKB">
        <authorList>
            <consortium name="EnsemblPlants"/>
        </authorList>
    </citation>
    <scope>IDENTIFICATION</scope>
</reference>
<proteinExistence type="predicted"/>
<name>A0ACD5YBD3_AVESA</name>
<keyword evidence="2" id="KW-1185">Reference proteome</keyword>
<dbReference type="Proteomes" id="UP001732700">
    <property type="component" value="Chromosome 5D"/>
</dbReference>